<feature type="region of interest" description="Disordered" evidence="8">
    <location>
        <begin position="30"/>
        <end position="61"/>
    </location>
</feature>
<dbReference type="InterPro" id="IPR033116">
    <property type="entry name" value="TRYPSIN_SER"/>
</dbReference>
<dbReference type="InterPro" id="IPR043504">
    <property type="entry name" value="Peptidase_S1_PA_chymotrypsin"/>
</dbReference>
<reference evidence="12 13" key="1">
    <citation type="submission" date="2024-03" db="EMBL/GenBank/DDBJ databases">
        <title>The complete genome of Streptomyces sirii sp.nov.</title>
        <authorList>
            <person name="Zakalyukina Y.V."/>
            <person name="Belik A.R."/>
            <person name="Biryukov M.V."/>
            <person name="Baturina O.A."/>
            <person name="Kabilov M.R."/>
        </authorList>
    </citation>
    <scope>NUCLEOTIDE SEQUENCE [LARGE SCALE GENOMIC DNA]</scope>
    <source>
        <strain evidence="12 13">BP-8</strain>
    </source>
</reference>
<dbReference type="Proteomes" id="UP001626628">
    <property type="component" value="Chromosome"/>
</dbReference>
<evidence type="ECO:0000256" key="9">
    <source>
        <dbReference type="SAM" id="SignalP"/>
    </source>
</evidence>
<dbReference type="Gene3D" id="3.30.300.50">
    <property type="match status" value="1"/>
</dbReference>
<accession>A0ABZ2QH54</accession>
<evidence type="ECO:0000256" key="1">
    <source>
        <dbReference type="ARBA" id="ARBA00007664"/>
    </source>
</evidence>
<evidence type="ECO:0000313" key="13">
    <source>
        <dbReference type="Proteomes" id="UP001626628"/>
    </source>
</evidence>
<feature type="domain" description="Peptidase S1" evidence="10">
    <location>
        <begin position="197"/>
        <end position="349"/>
    </location>
</feature>
<keyword evidence="6" id="KW-0865">Zymogen</keyword>
<dbReference type="PRINTS" id="PR00861">
    <property type="entry name" value="ALYTICPTASE"/>
</dbReference>
<dbReference type="PROSITE" id="PS00134">
    <property type="entry name" value="TRYPSIN_HIS"/>
    <property type="match status" value="1"/>
</dbReference>
<dbReference type="Gene3D" id="2.40.10.10">
    <property type="entry name" value="Trypsin-like serine proteases"/>
    <property type="match status" value="2"/>
</dbReference>
<dbReference type="InterPro" id="IPR001316">
    <property type="entry name" value="Pept_S1A_streptogrisin"/>
</dbReference>
<name>A0ABZ2QH54_9ACTN</name>
<feature type="signal peptide" evidence="9">
    <location>
        <begin position="1"/>
        <end position="33"/>
    </location>
</feature>
<keyword evidence="13" id="KW-1185">Reference proteome</keyword>
<keyword evidence="4" id="KW-0378">Hydrolase</keyword>
<dbReference type="CDD" id="cd21112">
    <property type="entry name" value="alphaLP-like"/>
    <property type="match status" value="1"/>
</dbReference>
<gene>
    <name evidence="12" type="ORF">WAB15_07625</name>
</gene>
<evidence type="ECO:0000256" key="6">
    <source>
        <dbReference type="ARBA" id="ARBA00023145"/>
    </source>
</evidence>
<sequence>MKSTRVSKPRTLVAGAGALALITAVLTQPSADAAPGPPSDPPTATTAAQRAKEISSSLGDEGAGSYYDAANRTLIVNVTSETAAAKVRAAGAQPKIVKHSLAALDTARATLKEQVRIPGTSWAMDPRVNKVVIVADPTVKGENLDQLKAAATALGDRATLTHSSAELRPLLAGGEAIWGSTARCSLGFNVVKGGQPYFLTAGHCGEAVRSWSATMGGTEAAVTQDSTFPGDDFALARYTAADVVHPSAVSLYNGKTQTISKAAEPIVGQQVQRSGSTTHVRSGVVMALDVTVNYQQGAVDGLIQTTVCAEPGDSGGPLFDGDHALGLTSGGRGDCTLGGQTFYQPVHEALQKTGSELG</sequence>
<dbReference type="PROSITE" id="PS00135">
    <property type="entry name" value="TRYPSIN_SER"/>
    <property type="match status" value="1"/>
</dbReference>
<proteinExistence type="inferred from homology"/>
<evidence type="ECO:0000256" key="2">
    <source>
        <dbReference type="ARBA" id="ARBA00022670"/>
    </source>
</evidence>
<organism evidence="12 13">
    <name type="scientific">Streptomyces sirii</name>
    <dbReference type="NCBI Taxonomy" id="3127701"/>
    <lineage>
        <taxon>Bacteria</taxon>
        <taxon>Bacillati</taxon>
        <taxon>Actinomycetota</taxon>
        <taxon>Actinomycetes</taxon>
        <taxon>Kitasatosporales</taxon>
        <taxon>Streptomycetaceae</taxon>
        <taxon>Streptomyces</taxon>
    </lineage>
</organism>
<dbReference type="InterPro" id="IPR018114">
    <property type="entry name" value="TRYPSIN_HIS"/>
</dbReference>
<evidence type="ECO:0000313" key="12">
    <source>
        <dbReference type="EMBL" id="WXK75851.1"/>
    </source>
</evidence>
<dbReference type="SUPFAM" id="SSF50494">
    <property type="entry name" value="Trypsin-like serine proteases"/>
    <property type="match status" value="1"/>
</dbReference>
<dbReference type="PIRSF" id="PIRSF001134">
    <property type="entry name" value="Streptogrisin"/>
    <property type="match status" value="1"/>
</dbReference>
<dbReference type="InterPro" id="IPR035070">
    <property type="entry name" value="Streptogrisin_prodomain"/>
</dbReference>
<keyword evidence="7" id="KW-1015">Disulfide bond</keyword>
<evidence type="ECO:0000256" key="4">
    <source>
        <dbReference type="ARBA" id="ARBA00022801"/>
    </source>
</evidence>
<keyword evidence="3 9" id="KW-0732">Signal</keyword>
<protein>
    <submittedName>
        <fullName evidence="12">S1 family peptidase</fullName>
    </submittedName>
</protein>
<dbReference type="Pfam" id="PF02983">
    <property type="entry name" value="Pro_Al_protease"/>
    <property type="match status" value="1"/>
</dbReference>
<evidence type="ECO:0000256" key="5">
    <source>
        <dbReference type="ARBA" id="ARBA00022825"/>
    </source>
</evidence>
<evidence type="ECO:0000256" key="8">
    <source>
        <dbReference type="SAM" id="MobiDB-lite"/>
    </source>
</evidence>
<feature type="domain" description="Peptidase S1A alpha-lytic prodomain" evidence="11">
    <location>
        <begin position="99"/>
        <end position="154"/>
    </location>
</feature>
<comment type="similarity">
    <text evidence="1">Belongs to the peptidase S1 family.</text>
</comment>
<keyword evidence="2" id="KW-0645">Protease</keyword>
<evidence type="ECO:0000256" key="7">
    <source>
        <dbReference type="ARBA" id="ARBA00023157"/>
    </source>
</evidence>
<dbReference type="EMBL" id="CP147982">
    <property type="protein sequence ID" value="WXK75851.1"/>
    <property type="molecule type" value="Genomic_DNA"/>
</dbReference>
<feature type="chain" id="PRO_5045152655" evidence="9">
    <location>
        <begin position="34"/>
        <end position="358"/>
    </location>
</feature>
<evidence type="ECO:0000259" key="10">
    <source>
        <dbReference type="Pfam" id="PF00089"/>
    </source>
</evidence>
<dbReference type="InterPro" id="IPR001254">
    <property type="entry name" value="Trypsin_dom"/>
</dbReference>
<dbReference type="InterPro" id="IPR009003">
    <property type="entry name" value="Peptidase_S1_PA"/>
</dbReference>
<dbReference type="RefSeq" id="WP_407285764.1">
    <property type="nucleotide sequence ID" value="NZ_CP147982.1"/>
</dbReference>
<evidence type="ECO:0000259" key="11">
    <source>
        <dbReference type="Pfam" id="PF02983"/>
    </source>
</evidence>
<dbReference type="Pfam" id="PF00089">
    <property type="entry name" value="Trypsin"/>
    <property type="match status" value="1"/>
</dbReference>
<evidence type="ECO:0000256" key="3">
    <source>
        <dbReference type="ARBA" id="ARBA00022729"/>
    </source>
</evidence>
<keyword evidence="5" id="KW-0720">Serine protease</keyword>
<dbReference type="InterPro" id="IPR004236">
    <property type="entry name" value="Pept_S1_alpha_lytic"/>
</dbReference>